<dbReference type="Proteomes" id="UP000503447">
    <property type="component" value="Chromosome"/>
</dbReference>
<reference evidence="2" key="1">
    <citation type="submission" date="2020-05" db="EMBL/GenBank/DDBJ databases">
        <title>Frigoriglobus tundricola gen. nov., sp. nov., a psychrotolerant cellulolytic planctomycete of the family Gemmataceae with two divergent copies of 16S rRNA gene.</title>
        <authorList>
            <person name="Kulichevskaya I.S."/>
            <person name="Ivanova A.A."/>
            <person name="Naumoff D.G."/>
            <person name="Beletsky A.V."/>
            <person name="Rijpstra W.I.C."/>
            <person name="Sinninghe Damste J.S."/>
            <person name="Mardanov A.V."/>
            <person name="Ravin N.V."/>
            <person name="Dedysh S.N."/>
        </authorList>
    </citation>
    <scope>NUCLEOTIDE SEQUENCE [LARGE SCALE GENOMIC DNA]</scope>
    <source>
        <strain evidence="2">PL17</strain>
    </source>
</reference>
<name>A0A6M5Z0A4_9BACT</name>
<evidence type="ECO:0000313" key="2">
    <source>
        <dbReference type="Proteomes" id="UP000503447"/>
    </source>
</evidence>
<dbReference type="AlphaFoldDB" id="A0A6M5Z0A4"/>
<sequence length="78" mass="8475">MTGTEVRDAPALERIVSHRAGGVQKPSGFPRFSKVKVRPCLPRASSRSARRNGFLTGRLAGQGSAVAIRHCVRCLRCE</sequence>
<organism evidence="1 2">
    <name type="scientific">Frigoriglobus tundricola</name>
    <dbReference type="NCBI Taxonomy" id="2774151"/>
    <lineage>
        <taxon>Bacteria</taxon>
        <taxon>Pseudomonadati</taxon>
        <taxon>Planctomycetota</taxon>
        <taxon>Planctomycetia</taxon>
        <taxon>Gemmatales</taxon>
        <taxon>Gemmataceae</taxon>
        <taxon>Frigoriglobus</taxon>
    </lineage>
</organism>
<gene>
    <name evidence="1" type="ORF">FTUN_6756</name>
</gene>
<accession>A0A6M5Z0A4</accession>
<keyword evidence="2" id="KW-1185">Reference proteome</keyword>
<evidence type="ECO:0000313" key="1">
    <source>
        <dbReference type="EMBL" id="QJW99156.1"/>
    </source>
</evidence>
<protein>
    <submittedName>
        <fullName evidence="1">Uncharacterized protein</fullName>
    </submittedName>
</protein>
<dbReference type="KEGG" id="ftj:FTUN_6756"/>
<proteinExistence type="predicted"/>
<dbReference type="EMBL" id="CP053452">
    <property type="protein sequence ID" value="QJW99156.1"/>
    <property type="molecule type" value="Genomic_DNA"/>
</dbReference>